<dbReference type="InterPro" id="IPR001148">
    <property type="entry name" value="CA_dom"/>
</dbReference>
<protein>
    <recommendedName>
        <fullName evidence="2">carbonic anhydrase</fullName>
        <ecNumber evidence="2">4.2.1.1</ecNumber>
    </recommendedName>
</protein>
<evidence type="ECO:0000256" key="4">
    <source>
        <dbReference type="ARBA" id="ARBA00022833"/>
    </source>
</evidence>
<dbReference type="RefSeq" id="XP_014256680.1">
    <property type="nucleotide sequence ID" value="XM_014401194.1"/>
</dbReference>
<evidence type="ECO:0000256" key="7">
    <source>
        <dbReference type="SAM" id="Coils"/>
    </source>
</evidence>
<sequence length="499" mass="59341">MKSFKIPKYETETEKEFVDENSPINVLMEDVIPVNMGIIQSERMYRRSCTSIENDGKRGVSLTLQRPGTVTNGPLGESYRFKELHFHWNHEDDEGSEHSINNNFGCLEAHFVFRRRYTIFTEEEWLETAKKYDERIAERGPDKLHKPIKKASQNRLKSSSSIRMIVNKVEEIEEQMIHDRWQKEKSKKAVHSRRPTRFEFGTLPDNKEIDHSVDIGYKDEEEERKHEMNQEDYSKYKDMLKMQQAARKCAERQAHNNAKKEYIKWKAKEEELDAKIKKEREAEEEKDKANEIELGKMNNMDVSEKRKRKEKVADLYREQMKRDEANKNFDENLVKRRKSELQKIQKRGIELLCNIAVLFHIDEQAPFYRTFSTLSLVEEPFSEVIVDTNLLTEFKSVLVSPNYFAYHSIQPQSENPGILWIVMKDTLPIRKHQLDLFRQLKTIHGEQLLSCRRETKNLNRKVYMNWRPPVEKPFMCPGKDLCHCERVAEDNGWEKYKNL</sequence>
<dbReference type="EnsemblMetazoa" id="XM_014401194.1">
    <property type="protein sequence ID" value="XP_014256680.1"/>
    <property type="gene ID" value="LOC106670672"/>
</dbReference>
<evidence type="ECO:0000256" key="3">
    <source>
        <dbReference type="ARBA" id="ARBA00022723"/>
    </source>
</evidence>
<evidence type="ECO:0000256" key="2">
    <source>
        <dbReference type="ARBA" id="ARBA00012925"/>
    </source>
</evidence>
<evidence type="ECO:0000256" key="1">
    <source>
        <dbReference type="ARBA" id="ARBA00010718"/>
    </source>
</evidence>
<evidence type="ECO:0000256" key="6">
    <source>
        <dbReference type="ARBA" id="ARBA00048348"/>
    </source>
</evidence>
<dbReference type="GeneID" id="106670672"/>
<dbReference type="OrthoDB" id="429145at2759"/>
<dbReference type="PANTHER" id="PTHR18952:SF265">
    <property type="entry name" value="CARBONIC ANHYDRASE"/>
    <property type="match status" value="1"/>
</dbReference>
<dbReference type="Pfam" id="PF00194">
    <property type="entry name" value="Carb_anhydrase"/>
    <property type="match status" value="2"/>
</dbReference>
<feature type="coiled-coil region" evidence="7">
    <location>
        <begin position="255"/>
        <end position="292"/>
    </location>
</feature>
<evidence type="ECO:0000259" key="8">
    <source>
        <dbReference type="PROSITE" id="PS51144"/>
    </source>
</evidence>
<dbReference type="GO" id="GO:0005886">
    <property type="term" value="C:plasma membrane"/>
    <property type="evidence" value="ECO:0007669"/>
    <property type="project" value="TreeGrafter"/>
</dbReference>
<organism evidence="9 10">
    <name type="scientific">Cimex lectularius</name>
    <name type="common">Bed bug</name>
    <name type="synonym">Acanthia lectularia</name>
    <dbReference type="NCBI Taxonomy" id="79782"/>
    <lineage>
        <taxon>Eukaryota</taxon>
        <taxon>Metazoa</taxon>
        <taxon>Ecdysozoa</taxon>
        <taxon>Arthropoda</taxon>
        <taxon>Hexapoda</taxon>
        <taxon>Insecta</taxon>
        <taxon>Pterygota</taxon>
        <taxon>Neoptera</taxon>
        <taxon>Paraneoptera</taxon>
        <taxon>Hemiptera</taxon>
        <taxon>Heteroptera</taxon>
        <taxon>Panheteroptera</taxon>
        <taxon>Cimicomorpha</taxon>
        <taxon>Cimicidae</taxon>
        <taxon>Cimex</taxon>
    </lineage>
</organism>
<dbReference type="AlphaFoldDB" id="A0A8I6S5W3"/>
<comment type="similarity">
    <text evidence="1">Belongs to the alpha-carbonic anhydrase family.</text>
</comment>
<keyword evidence="7" id="KW-0175">Coiled coil</keyword>
<accession>A0A8I6S5W3</accession>
<proteinExistence type="inferred from homology"/>
<dbReference type="KEGG" id="clec:106670672"/>
<comment type="catalytic activity">
    <reaction evidence="6">
        <text>hydrogencarbonate + H(+) = CO2 + H2O</text>
        <dbReference type="Rhea" id="RHEA:10748"/>
        <dbReference type="ChEBI" id="CHEBI:15377"/>
        <dbReference type="ChEBI" id="CHEBI:15378"/>
        <dbReference type="ChEBI" id="CHEBI:16526"/>
        <dbReference type="ChEBI" id="CHEBI:17544"/>
        <dbReference type="EC" id="4.2.1.1"/>
    </reaction>
</comment>
<dbReference type="GO" id="GO:0008270">
    <property type="term" value="F:zinc ion binding"/>
    <property type="evidence" value="ECO:0007669"/>
    <property type="project" value="InterPro"/>
</dbReference>
<keyword evidence="4" id="KW-0862">Zinc</keyword>
<dbReference type="Proteomes" id="UP000494040">
    <property type="component" value="Unassembled WGS sequence"/>
</dbReference>
<evidence type="ECO:0000256" key="5">
    <source>
        <dbReference type="ARBA" id="ARBA00023239"/>
    </source>
</evidence>
<evidence type="ECO:0000313" key="10">
    <source>
        <dbReference type="Proteomes" id="UP000494040"/>
    </source>
</evidence>
<dbReference type="GO" id="GO:0004089">
    <property type="term" value="F:carbonate dehydratase activity"/>
    <property type="evidence" value="ECO:0007669"/>
    <property type="project" value="UniProtKB-EC"/>
</dbReference>
<name>A0A8I6S5W3_CIMLE</name>
<dbReference type="EC" id="4.2.1.1" evidence="2"/>
<keyword evidence="10" id="KW-1185">Reference proteome</keyword>
<evidence type="ECO:0000313" key="9">
    <source>
        <dbReference type="EnsemblMetazoa" id="XP_014256680.1"/>
    </source>
</evidence>
<dbReference type="PROSITE" id="PS51144">
    <property type="entry name" value="ALPHA_CA_2"/>
    <property type="match status" value="1"/>
</dbReference>
<dbReference type="PANTHER" id="PTHR18952">
    <property type="entry name" value="CARBONIC ANHYDRASE"/>
    <property type="match status" value="1"/>
</dbReference>
<dbReference type="Gene3D" id="3.10.200.10">
    <property type="entry name" value="Alpha carbonic anhydrase"/>
    <property type="match status" value="2"/>
</dbReference>
<dbReference type="SMART" id="SM01057">
    <property type="entry name" value="Carb_anhydrase"/>
    <property type="match status" value="1"/>
</dbReference>
<dbReference type="InterPro" id="IPR023561">
    <property type="entry name" value="Carbonic_anhydrase_a-class"/>
</dbReference>
<dbReference type="SUPFAM" id="SSF51069">
    <property type="entry name" value="Carbonic anhydrase"/>
    <property type="match status" value="2"/>
</dbReference>
<keyword evidence="3" id="KW-0479">Metal-binding</keyword>
<reference evidence="9" key="1">
    <citation type="submission" date="2022-01" db="UniProtKB">
        <authorList>
            <consortium name="EnsemblMetazoa"/>
        </authorList>
    </citation>
    <scope>IDENTIFICATION</scope>
</reference>
<keyword evidence="5" id="KW-0456">Lyase</keyword>
<dbReference type="InterPro" id="IPR036398">
    <property type="entry name" value="CA_dom_sf"/>
</dbReference>
<feature type="domain" description="Alpha-carbonic anhydrase" evidence="8">
    <location>
        <begin position="1"/>
        <end position="466"/>
    </location>
</feature>